<protein>
    <submittedName>
        <fullName evidence="1">Uncharacterized protein</fullName>
    </submittedName>
</protein>
<keyword evidence="2" id="KW-1185">Reference proteome</keyword>
<proteinExistence type="predicted"/>
<gene>
    <name evidence="1" type="ORF">T4D_3116</name>
</gene>
<sequence>MLGLKCANQQPSEVWPIRMNKRLRKHHLGFYQLLQLIIDEQGKTETVVRQMDDGYTRGRDSVRLRSPAAKGSCTYGKQNTERQNLLLARKTDLDIQSFNEICSSLKVSQVSCELVSRLRDGSKMANCHLVCKSLIALECYQNQSCLSFLLILAFRYFDVLGIPEKSIQLYFEVENARIVLLFVNYVQNYVSLTMIIDAMHSASTVESAIIFCTLVDHVIGPMQNVMIYPTVDQRLSASPAQSLSLSQKAIS</sequence>
<accession>A0A0V1F6U4</accession>
<evidence type="ECO:0000313" key="2">
    <source>
        <dbReference type="Proteomes" id="UP000054995"/>
    </source>
</evidence>
<name>A0A0V1F6U4_TRIPS</name>
<dbReference type="AlphaFoldDB" id="A0A0V1F6U4"/>
<reference evidence="1 2" key="1">
    <citation type="submission" date="2015-01" db="EMBL/GenBank/DDBJ databases">
        <title>Evolution of Trichinella species and genotypes.</title>
        <authorList>
            <person name="Korhonen P.K."/>
            <person name="Edoardo P."/>
            <person name="Giuseppe L.R."/>
            <person name="Gasser R.B."/>
        </authorList>
    </citation>
    <scope>NUCLEOTIDE SEQUENCE [LARGE SCALE GENOMIC DNA]</scope>
    <source>
        <strain evidence="1">ISS470</strain>
    </source>
</reference>
<dbReference type="EMBL" id="JYDT01000205">
    <property type="protein sequence ID" value="KRY81796.1"/>
    <property type="molecule type" value="Genomic_DNA"/>
</dbReference>
<organism evidence="1 2">
    <name type="scientific">Trichinella pseudospiralis</name>
    <name type="common">Parasitic roundworm</name>
    <dbReference type="NCBI Taxonomy" id="6337"/>
    <lineage>
        <taxon>Eukaryota</taxon>
        <taxon>Metazoa</taxon>
        <taxon>Ecdysozoa</taxon>
        <taxon>Nematoda</taxon>
        <taxon>Enoplea</taxon>
        <taxon>Dorylaimia</taxon>
        <taxon>Trichinellida</taxon>
        <taxon>Trichinellidae</taxon>
        <taxon>Trichinella</taxon>
    </lineage>
</organism>
<dbReference type="Proteomes" id="UP000054995">
    <property type="component" value="Unassembled WGS sequence"/>
</dbReference>
<comment type="caution">
    <text evidence="1">The sequence shown here is derived from an EMBL/GenBank/DDBJ whole genome shotgun (WGS) entry which is preliminary data.</text>
</comment>
<evidence type="ECO:0000313" key="1">
    <source>
        <dbReference type="EMBL" id="KRY81796.1"/>
    </source>
</evidence>